<proteinExistence type="predicted"/>
<keyword evidence="3" id="KW-1185">Reference proteome</keyword>
<reference evidence="2 3" key="1">
    <citation type="submission" date="2017-06" db="EMBL/GenBank/DDBJ databases">
        <authorList>
            <person name="Kim H.J."/>
            <person name="Triplett B.A."/>
        </authorList>
    </citation>
    <scope>NUCLEOTIDE SEQUENCE [LARGE SCALE GENOMIC DNA]</scope>
    <source>
        <strain evidence="2 3">DSM 44715</strain>
    </source>
</reference>
<organism evidence="2 3">
    <name type="scientific">Actinomadura meyerae</name>
    <dbReference type="NCBI Taxonomy" id="240840"/>
    <lineage>
        <taxon>Bacteria</taxon>
        <taxon>Bacillati</taxon>
        <taxon>Actinomycetota</taxon>
        <taxon>Actinomycetes</taxon>
        <taxon>Streptosporangiales</taxon>
        <taxon>Thermomonosporaceae</taxon>
        <taxon>Actinomadura</taxon>
    </lineage>
</organism>
<dbReference type="EMBL" id="FZOR01000017">
    <property type="protein sequence ID" value="SNT13478.1"/>
    <property type="molecule type" value="Genomic_DNA"/>
</dbReference>
<accession>A0A239K6U6</accession>
<evidence type="ECO:0000313" key="3">
    <source>
        <dbReference type="Proteomes" id="UP000198318"/>
    </source>
</evidence>
<dbReference type="Proteomes" id="UP000198318">
    <property type="component" value="Unassembled WGS sequence"/>
</dbReference>
<dbReference type="OrthoDB" id="3479292at2"/>
<feature type="region of interest" description="Disordered" evidence="1">
    <location>
        <begin position="1"/>
        <end position="27"/>
    </location>
</feature>
<sequence>MGAHERRPGGRVLPPPPSEPEIARRPGTAIPQRERITFLVRLAERFPPAAGLMTAFTTVDGYPVLHVIPHGVPGRAISVGCRYRNGRWWFYNVRTGVQIRPANDLDAAARLIAAAVRQVKR</sequence>
<name>A0A239K6U6_9ACTN</name>
<protein>
    <submittedName>
        <fullName evidence="2">Uncharacterized protein</fullName>
    </submittedName>
</protein>
<dbReference type="RefSeq" id="WP_089327327.1">
    <property type="nucleotide sequence ID" value="NZ_FZOR01000017.1"/>
</dbReference>
<dbReference type="AlphaFoldDB" id="A0A239K6U6"/>
<gene>
    <name evidence="2" type="ORF">SAMN05443665_10176</name>
</gene>
<evidence type="ECO:0000313" key="2">
    <source>
        <dbReference type="EMBL" id="SNT13478.1"/>
    </source>
</evidence>
<evidence type="ECO:0000256" key="1">
    <source>
        <dbReference type="SAM" id="MobiDB-lite"/>
    </source>
</evidence>